<comment type="caution">
    <text evidence="1">The sequence shown here is derived from an EMBL/GenBank/DDBJ whole genome shotgun (WGS) entry which is preliminary data.</text>
</comment>
<proteinExistence type="predicted"/>
<organism evidence="1 2">
    <name type="scientific">Paenibacillus mesotrionivorans</name>
    <dbReference type="NCBI Taxonomy" id="3160968"/>
    <lineage>
        <taxon>Bacteria</taxon>
        <taxon>Bacillati</taxon>
        <taxon>Bacillota</taxon>
        <taxon>Bacilli</taxon>
        <taxon>Bacillales</taxon>
        <taxon>Paenibacillaceae</taxon>
        <taxon>Paenibacillus</taxon>
    </lineage>
</organism>
<evidence type="ECO:0000313" key="2">
    <source>
        <dbReference type="Proteomes" id="UP001631969"/>
    </source>
</evidence>
<name>A0ACC7NYH4_9BACL</name>
<keyword evidence="2" id="KW-1185">Reference proteome</keyword>
<accession>A0ACC7NYH4</accession>
<protein>
    <submittedName>
        <fullName evidence="1">Extracellular solute-binding protein</fullName>
    </submittedName>
</protein>
<dbReference type="EMBL" id="JBJURJ010000004">
    <property type="protein sequence ID" value="MFM9328097.1"/>
    <property type="molecule type" value="Genomic_DNA"/>
</dbReference>
<reference evidence="1" key="1">
    <citation type="submission" date="2024-12" db="EMBL/GenBank/DDBJ databases">
        <authorList>
            <person name="Wu N."/>
        </authorList>
    </citation>
    <scope>NUCLEOTIDE SEQUENCE</scope>
    <source>
        <strain evidence="1">P15</strain>
    </source>
</reference>
<gene>
    <name evidence="1" type="ORF">ACI1P1_07360</name>
</gene>
<dbReference type="Proteomes" id="UP001631969">
    <property type="component" value="Unassembled WGS sequence"/>
</dbReference>
<sequence length="507" mass="56848">MTSRAVRALCFLAAGAVVLTGCEGAAPGEGAQAEAVKGKSVSIVVNNLGMNFPTGTDENNNPYLSFIENRTGLDINVIAPPEEVYEEKVNLIMSSGSLPDLVHIYRPLWFDHYLQQDALTPLDDWLDKYGADLKRRIPKEAWDRVRFNGKIYAIPSLNEVRGIELMYIRKDWLDKVGRKAPVTLDEYYDVIKAFTLEDPDGNGKNDTYGLTMGENLIRSAPFFGAFGTQLDSWILKDGALQYGSVMPETKEALAFLAKLYKEKLLDPEFVLNRNTSLAQKVENGQVGLYSATWYDTRGAIANNKAKNPRAEWMPLEYPTGPRGQKGVYDKDLIRGYNVIPKGAANPEGALRYLEFLAGDEGYTTLKLGFENQIWSMQNGKMVTDFAQHDKHLYRGIYQSMVDVLDPELNKKRLDSLGDFHLYENLKMIEQNLITNEFYGSPTPAMSRLSGQLPNLQEAFTRIIMGVEPLDAFDRYVAEWMANGGALITEEVNAWYKEKNAAAGRVLP</sequence>
<evidence type="ECO:0000313" key="1">
    <source>
        <dbReference type="EMBL" id="MFM9328097.1"/>
    </source>
</evidence>